<keyword evidence="2" id="KW-0813">Transport</keyword>
<evidence type="ECO:0000256" key="2">
    <source>
        <dbReference type="ARBA" id="ARBA00022448"/>
    </source>
</evidence>
<keyword evidence="3" id="KW-1003">Cell membrane</keyword>
<dbReference type="InterPro" id="IPR036640">
    <property type="entry name" value="ABC1_TM_sf"/>
</dbReference>
<feature type="region of interest" description="Disordered" evidence="9">
    <location>
        <begin position="704"/>
        <end position="745"/>
    </location>
</feature>
<keyword evidence="4 10" id="KW-0812">Transmembrane</keyword>
<accession>A0A9D2TQ07</accession>
<evidence type="ECO:0000256" key="3">
    <source>
        <dbReference type="ARBA" id="ARBA00022475"/>
    </source>
</evidence>
<reference evidence="13" key="2">
    <citation type="submission" date="2021-04" db="EMBL/GenBank/DDBJ databases">
        <authorList>
            <person name="Gilroy R."/>
        </authorList>
    </citation>
    <scope>NUCLEOTIDE SEQUENCE</scope>
    <source>
        <strain evidence="13">ChiBcec1-1630</strain>
    </source>
</reference>
<evidence type="ECO:0000256" key="9">
    <source>
        <dbReference type="SAM" id="MobiDB-lite"/>
    </source>
</evidence>
<feature type="transmembrane region" description="Helical" evidence="10">
    <location>
        <begin position="192"/>
        <end position="209"/>
    </location>
</feature>
<dbReference type="PROSITE" id="PS50893">
    <property type="entry name" value="ABC_TRANSPORTER_2"/>
    <property type="match status" value="1"/>
</dbReference>
<evidence type="ECO:0000256" key="4">
    <source>
        <dbReference type="ARBA" id="ARBA00022692"/>
    </source>
</evidence>
<dbReference type="FunFam" id="3.40.50.300:FF:000221">
    <property type="entry name" value="Multidrug ABC transporter ATP-binding protein"/>
    <property type="match status" value="1"/>
</dbReference>
<dbReference type="GO" id="GO:0005524">
    <property type="term" value="F:ATP binding"/>
    <property type="evidence" value="ECO:0007669"/>
    <property type="project" value="UniProtKB-KW"/>
</dbReference>
<dbReference type="InterPro" id="IPR027417">
    <property type="entry name" value="P-loop_NTPase"/>
</dbReference>
<dbReference type="SUPFAM" id="SSF90123">
    <property type="entry name" value="ABC transporter transmembrane region"/>
    <property type="match status" value="1"/>
</dbReference>
<dbReference type="Pfam" id="PF00005">
    <property type="entry name" value="ABC_tran"/>
    <property type="match status" value="1"/>
</dbReference>
<feature type="domain" description="ABC transporter" evidence="11">
    <location>
        <begin position="467"/>
        <end position="702"/>
    </location>
</feature>
<dbReference type="SUPFAM" id="SSF52540">
    <property type="entry name" value="P-loop containing nucleoside triphosphate hydrolases"/>
    <property type="match status" value="1"/>
</dbReference>
<name>A0A9D2TQ07_9FIRM</name>
<organism evidence="13 14">
    <name type="scientific">Candidatus Eisenbergiella intestinigallinarum</name>
    <dbReference type="NCBI Taxonomy" id="2838549"/>
    <lineage>
        <taxon>Bacteria</taxon>
        <taxon>Bacillati</taxon>
        <taxon>Bacillota</taxon>
        <taxon>Clostridia</taxon>
        <taxon>Lachnospirales</taxon>
        <taxon>Lachnospiraceae</taxon>
        <taxon>Eisenbergiella</taxon>
    </lineage>
</organism>
<evidence type="ECO:0000256" key="7">
    <source>
        <dbReference type="ARBA" id="ARBA00022989"/>
    </source>
</evidence>
<protein>
    <submittedName>
        <fullName evidence="13">ABC transporter ATP-binding protein/permease</fullName>
    </submittedName>
</protein>
<evidence type="ECO:0000256" key="8">
    <source>
        <dbReference type="ARBA" id="ARBA00023136"/>
    </source>
</evidence>
<gene>
    <name evidence="13" type="ORF">H9926_00360</name>
</gene>
<evidence type="ECO:0000259" key="12">
    <source>
        <dbReference type="PROSITE" id="PS50929"/>
    </source>
</evidence>
<feature type="transmembrane region" description="Helical" evidence="10">
    <location>
        <begin position="405"/>
        <end position="429"/>
    </location>
</feature>
<feature type="domain" description="ABC transmembrane type-1" evidence="12">
    <location>
        <begin position="177"/>
        <end position="431"/>
    </location>
</feature>
<dbReference type="Gene3D" id="3.40.50.300">
    <property type="entry name" value="P-loop containing nucleotide triphosphate hydrolases"/>
    <property type="match status" value="1"/>
</dbReference>
<dbReference type="SMART" id="SM00382">
    <property type="entry name" value="AAA"/>
    <property type="match status" value="1"/>
</dbReference>
<proteinExistence type="predicted"/>
<comment type="caution">
    <text evidence="13">The sequence shown here is derived from an EMBL/GenBank/DDBJ whole genome shotgun (WGS) entry which is preliminary data.</text>
</comment>
<dbReference type="EMBL" id="DWVS01000014">
    <property type="protein sequence ID" value="HJC86457.1"/>
    <property type="molecule type" value="Genomic_DNA"/>
</dbReference>
<keyword evidence="7 10" id="KW-1133">Transmembrane helix</keyword>
<dbReference type="InterPro" id="IPR003593">
    <property type="entry name" value="AAA+_ATPase"/>
</dbReference>
<evidence type="ECO:0000256" key="6">
    <source>
        <dbReference type="ARBA" id="ARBA00022840"/>
    </source>
</evidence>
<evidence type="ECO:0000256" key="1">
    <source>
        <dbReference type="ARBA" id="ARBA00004651"/>
    </source>
</evidence>
<dbReference type="PANTHER" id="PTHR43394">
    <property type="entry name" value="ATP-DEPENDENT PERMEASE MDL1, MITOCHONDRIAL"/>
    <property type="match status" value="1"/>
</dbReference>
<dbReference type="InterPro" id="IPR039421">
    <property type="entry name" value="Type_1_exporter"/>
</dbReference>
<dbReference type="PROSITE" id="PS00211">
    <property type="entry name" value="ABC_TRANSPORTER_1"/>
    <property type="match status" value="1"/>
</dbReference>
<dbReference type="CDD" id="cd18548">
    <property type="entry name" value="ABC_6TM_Tm287_like"/>
    <property type="match status" value="1"/>
</dbReference>
<evidence type="ECO:0000256" key="10">
    <source>
        <dbReference type="SAM" id="Phobius"/>
    </source>
</evidence>
<evidence type="ECO:0000256" key="5">
    <source>
        <dbReference type="ARBA" id="ARBA00022741"/>
    </source>
</evidence>
<dbReference type="PROSITE" id="PS50929">
    <property type="entry name" value="ABC_TM1F"/>
    <property type="match status" value="1"/>
</dbReference>
<dbReference type="GO" id="GO:0015421">
    <property type="term" value="F:ABC-type oligopeptide transporter activity"/>
    <property type="evidence" value="ECO:0007669"/>
    <property type="project" value="TreeGrafter"/>
</dbReference>
<dbReference type="PANTHER" id="PTHR43394:SF1">
    <property type="entry name" value="ATP-BINDING CASSETTE SUB-FAMILY B MEMBER 10, MITOCHONDRIAL"/>
    <property type="match status" value="1"/>
</dbReference>
<feature type="transmembrane region" description="Helical" evidence="10">
    <location>
        <begin position="368"/>
        <end position="390"/>
    </location>
</feature>
<dbReference type="InterPro" id="IPR003439">
    <property type="entry name" value="ABC_transporter-like_ATP-bd"/>
</dbReference>
<comment type="subcellular location">
    <subcellularLocation>
        <location evidence="1">Cell membrane</location>
        <topology evidence="1">Multi-pass membrane protein</topology>
    </subcellularLocation>
</comment>
<dbReference type="Pfam" id="PF00664">
    <property type="entry name" value="ABC_membrane"/>
    <property type="match status" value="1"/>
</dbReference>
<reference evidence="13" key="1">
    <citation type="journal article" date="2021" name="PeerJ">
        <title>Extensive microbial diversity within the chicken gut microbiome revealed by metagenomics and culture.</title>
        <authorList>
            <person name="Gilroy R."/>
            <person name="Ravi A."/>
            <person name="Getino M."/>
            <person name="Pursley I."/>
            <person name="Horton D.L."/>
            <person name="Alikhan N.F."/>
            <person name="Baker D."/>
            <person name="Gharbi K."/>
            <person name="Hall N."/>
            <person name="Watson M."/>
            <person name="Adriaenssens E.M."/>
            <person name="Foster-Nyarko E."/>
            <person name="Jarju S."/>
            <person name="Secka A."/>
            <person name="Antonio M."/>
            <person name="Oren A."/>
            <person name="Chaudhuri R.R."/>
            <person name="La Ragione R."/>
            <person name="Hildebrand F."/>
            <person name="Pallen M.J."/>
        </authorList>
    </citation>
    <scope>NUCLEOTIDE SEQUENCE</scope>
    <source>
        <strain evidence="13">ChiBcec1-1630</strain>
    </source>
</reference>
<dbReference type="Proteomes" id="UP000823922">
    <property type="component" value="Unassembled WGS sequence"/>
</dbReference>
<keyword evidence="6 13" id="KW-0067">ATP-binding</keyword>
<dbReference type="InterPro" id="IPR011527">
    <property type="entry name" value="ABC1_TM_dom"/>
</dbReference>
<dbReference type="GO" id="GO:0016887">
    <property type="term" value="F:ATP hydrolysis activity"/>
    <property type="evidence" value="ECO:0007669"/>
    <property type="project" value="InterPro"/>
</dbReference>
<keyword evidence="5" id="KW-0547">Nucleotide-binding</keyword>
<feature type="transmembrane region" description="Helical" evidence="10">
    <location>
        <begin position="263"/>
        <end position="282"/>
    </location>
</feature>
<dbReference type="GO" id="GO:0005886">
    <property type="term" value="C:plasma membrane"/>
    <property type="evidence" value="ECO:0007669"/>
    <property type="project" value="UniProtKB-SubCell"/>
</dbReference>
<sequence>MGKLFRDLWKHKAAVLLIVLLLIGQAYCDLSLPSYTSDIVDVGIQQGGIENAVPERMREETFNNIALFLTEDERALAEESYTLAEGVRELNTRDRQTIEQLDEAFGLPMVILSSLEESGMDLSGLSQAMLNSGLTDEAIEGIRQQALESMGDMSDSIISQRAVLFVQSEYEAMGMDLGQVQMSYLLTTGAKMLGLTLLMVATAVLSGLLSSRTAAKIGMELRGQVFTKVLSFSNNELNKFSIASLITRSTNDIQQVQMVEVMLLRMVLYAPIIGIGGIIRVAGTRTGLSWIIVVAVVAIFVLVMALLFVAMPKFRKMQTLVDRLNLVAREILTGLSVIRAFDREKYEEERFDTANQNLMKTQLFTNRVMNIMMPAMMLIMNGVTVMIIWFGGHGIDAGTMQVGDMIAFITYTMQIVMAFLMITMISVMLPRAGVAADRIQEVLDTPLSIHDAASVRDEELKDAKGELRFEDVSFRYEGADEDALEHISFTAKPGETTAIIGSTGCGKSTLIHLIPRFYDVTQGRITIDGVDIREISQEKLHSLLGFVPQKGNLFSGTIASNIKYGGDWITDEKMEEAAQIAQATEFIETKPDGYDSPIAQGGSNVSGGQKQRLSIARAIAKSPKIFLFDDSFSALDYKTDAQLRKALHEKTADAAVLIVAQRISTILHANRILVLEDGKIVGDGTHEQLLESCPAYQEIARSQLSESELKGGGTNQGFVPENGSRRFPPETDAACGGRKEAVQHE</sequence>
<feature type="transmembrane region" description="Helical" evidence="10">
    <location>
        <begin position="288"/>
        <end position="310"/>
    </location>
</feature>
<dbReference type="AlphaFoldDB" id="A0A9D2TQ07"/>
<keyword evidence="8 10" id="KW-0472">Membrane</keyword>
<evidence type="ECO:0000313" key="14">
    <source>
        <dbReference type="Proteomes" id="UP000823922"/>
    </source>
</evidence>
<evidence type="ECO:0000313" key="13">
    <source>
        <dbReference type="EMBL" id="HJC86457.1"/>
    </source>
</evidence>
<dbReference type="InterPro" id="IPR017871">
    <property type="entry name" value="ABC_transporter-like_CS"/>
</dbReference>
<dbReference type="Gene3D" id="1.20.1560.10">
    <property type="entry name" value="ABC transporter type 1, transmembrane domain"/>
    <property type="match status" value="1"/>
</dbReference>
<evidence type="ECO:0000259" key="11">
    <source>
        <dbReference type="PROSITE" id="PS50893"/>
    </source>
</evidence>